<protein>
    <submittedName>
        <fullName evidence="6">LysR family transcriptional regulator</fullName>
    </submittedName>
</protein>
<keyword evidence="3" id="KW-0238">DNA-binding</keyword>
<dbReference type="InterPro" id="IPR036390">
    <property type="entry name" value="WH_DNA-bd_sf"/>
</dbReference>
<proteinExistence type="inferred from homology"/>
<evidence type="ECO:0000256" key="4">
    <source>
        <dbReference type="ARBA" id="ARBA00023163"/>
    </source>
</evidence>
<keyword evidence="7" id="KW-1185">Reference proteome</keyword>
<evidence type="ECO:0000256" key="2">
    <source>
        <dbReference type="ARBA" id="ARBA00023015"/>
    </source>
</evidence>
<dbReference type="GO" id="GO:0000976">
    <property type="term" value="F:transcription cis-regulatory region binding"/>
    <property type="evidence" value="ECO:0007669"/>
    <property type="project" value="TreeGrafter"/>
</dbReference>
<evidence type="ECO:0000259" key="5">
    <source>
        <dbReference type="PROSITE" id="PS50931"/>
    </source>
</evidence>
<evidence type="ECO:0000256" key="1">
    <source>
        <dbReference type="ARBA" id="ARBA00009437"/>
    </source>
</evidence>
<dbReference type="SUPFAM" id="SSF46785">
    <property type="entry name" value="Winged helix' DNA-binding domain"/>
    <property type="match status" value="1"/>
</dbReference>
<comment type="similarity">
    <text evidence="1">Belongs to the LysR transcriptional regulatory family.</text>
</comment>
<dbReference type="EMBL" id="QUWV01000011">
    <property type="protein sequence ID" value="RFD21374.1"/>
    <property type="molecule type" value="Genomic_DNA"/>
</dbReference>
<dbReference type="AlphaFoldDB" id="A0A371Z4G0"/>
<dbReference type="PRINTS" id="PR00039">
    <property type="entry name" value="HTHLYSR"/>
</dbReference>
<dbReference type="Pfam" id="PF03466">
    <property type="entry name" value="LysR_substrate"/>
    <property type="match status" value="1"/>
</dbReference>
<dbReference type="CDD" id="cd08420">
    <property type="entry name" value="PBP2_CysL_like"/>
    <property type="match status" value="1"/>
</dbReference>
<keyword evidence="2" id="KW-0805">Transcription regulation</keyword>
<comment type="caution">
    <text evidence="6">The sequence shown here is derived from an EMBL/GenBank/DDBJ whole genome shotgun (WGS) entry which is preliminary data.</text>
</comment>
<dbReference type="GO" id="GO:0003700">
    <property type="term" value="F:DNA-binding transcription factor activity"/>
    <property type="evidence" value="ECO:0007669"/>
    <property type="project" value="InterPro"/>
</dbReference>
<gene>
    <name evidence="6" type="ORF">DY926_01265</name>
</gene>
<dbReference type="RefSeq" id="WP_116701718.1">
    <property type="nucleotide sequence ID" value="NZ_QUWV01000011.1"/>
</dbReference>
<organism evidence="6 7">
    <name type="scientific">Komagataeibacter melaceti</name>
    <dbReference type="NCBI Taxonomy" id="2766577"/>
    <lineage>
        <taxon>Bacteria</taxon>
        <taxon>Pseudomonadati</taxon>
        <taxon>Pseudomonadota</taxon>
        <taxon>Alphaproteobacteria</taxon>
        <taxon>Acetobacterales</taxon>
        <taxon>Acetobacteraceae</taxon>
        <taxon>Komagataeibacter</taxon>
    </lineage>
</organism>
<reference evidence="6 7" key="1">
    <citation type="submission" date="2018-08" db="EMBL/GenBank/DDBJ databases">
        <title>Komagataeibacter sp. AV 382.</title>
        <authorList>
            <person name="Skraban J."/>
            <person name="Trcek J."/>
        </authorList>
    </citation>
    <scope>NUCLEOTIDE SEQUENCE [LARGE SCALE GENOMIC DNA]</scope>
    <source>
        <strain evidence="6 7">AV 382</strain>
    </source>
</reference>
<dbReference type="Proteomes" id="UP000262371">
    <property type="component" value="Unassembled WGS sequence"/>
</dbReference>
<keyword evidence="4" id="KW-0804">Transcription</keyword>
<dbReference type="PANTHER" id="PTHR30126">
    <property type="entry name" value="HTH-TYPE TRANSCRIPTIONAL REGULATOR"/>
    <property type="match status" value="1"/>
</dbReference>
<accession>A0A371Z4G0</accession>
<feature type="domain" description="HTH lysR-type" evidence="5">
    <location>
        <begin position="1"/>
        <end position="58"/>
    </location>
</feature>
<dbReference type="OrthoDB" id="9808620at2"/>
<evidence type="ECO:0000313" key="7">
    <source>
        <dbReference type="Proteomes" id="UP000262371"/>
    </source>
</evidence>
<dbReference type="PANTHER" id="PTHR30126:SF39">
    <property type="entry name" value="HTH-TYPE TRANSCRIPTIONAL REGULATOR CYSL"/>
    <property type="match status" value="1"/>
</dbReference>
<dbReference type="Gene3D" id="1.10.10.10">
    <property type="entry name" value="Winged helix-like DNA-binding domain superfamily/Winged helix DNA-binding domain"/>
    <property type="match status" value="1"/>
</dbReference>
<name>A0A371Z4G0_9PROT</name>
<dbReference type="SUPFAM" id="SSF53850">
    <property type="entry name" value="Periplasmic binding protein-like II"/>
    <property type="match status" value="1"/>
</dbReference>
<dbReference type="PROSITE" id="PS50931">
    <property type="entry name" value="HTH_LYSR"/>
    <property type="match status" value="1"/>
</dbReference>
<evidence type="ECO:0000256" key="3">
    <source>
        <dbReference type="ARBA" id="ARBA00023125"/>
    </source>
</evidence>
<dbReference type="FunFam" id="1.10.10.10:FF:000001">
    <property type="entry name" value="LysR family transcriptional regulator"/>
    <property type="match status" value="1"/>
</dbReference>
<evidence type="ECO:0000313" key="6">
    <source>
        <dbReference type="EMBL" id="RFD21374.1"/>
    </source>
</evidence>
<dbReference type="InterPro" id="IPR036388">
    <property type="entry name" value="WH-like_DNA-bd_sf"/>
</dbReference>
<dbReference type="Pfam" id="PF00126">
    <property type="entry name" value="HTH_1"/>
    <property type="match status" value="1"/>
</dbReference>
<dbReference type="InterPro" id="IPR000847">
    <property type="entry name" value="LysR_HTH_N"/>
</dbReference>
<dbReference type="Gene3D" id="3.40.190.290">
    <property type="match status" value="1"/>
</dbReference>
<dbReference type="InterPro" id="IPR005119">
    <property type="entry name" value="LysR_subst-bd"/>
</dbReference>
<sequence>MTLEQLRIFVAVAQRQHVTRAAEALNITQSAASNAIAALEKQHGTQLFHRIGRRIELTEAGTMFLGEARAVLDRASAAELALAEYGELKRGTLRVVASQTVASYWLPGRLAAFRARHPGISIELSIDNSEGAARRVLDGTAELGVVEGAIDEPALASWTVGEDRMLLVTSSPVGKVDDDWLRSARWIVREQGSGTRSTFEEILRARGFDPRELRIAMVMPSNEAVRSAVEAGAGVAVLSEFVVRRALATGELHRLEFPMPARPFHALRHKERYRTRAADAMADLLRETRK</sequence>